<dbReference type="RefSeq" id="WP_111275898.1">
    <property type="nucleotide sequence ID" value="NZ_QFYS01000003.1"/>
</dbReference>
<organism evidence="2 3">
    <name type="scientific">Phenylobacterium kunshanense</name>
    <dbReference type="NCBI Taxonomy" id="1445034"/>
    <lineage>
        <taxon>Bacteria</taxon>
        <taxon>Pseudomonadati</taxon>
        <taxon>Pseudomonadota</taxon>
        <taxon>Alphaproteobacteria</taxon>
        <taxon>Caulobacterales</taxon>
        <taxon>Caulobacteraceae</taxon>
        <taxon>Phenylobacterium</taxon>
    </lineage>
</organism>
<dbReference type="Proteomes" id="UP000249524">
    <property type="component" value="Unassembled WGS sequence"/>
</dbReference>
<name>A0A328BH64_9CAUL</name>
<gene>
    <name evidence="2" type="ORF">DJ019_10165</name>
</gene>
<reference evidence="2 3" key="1">
    <citation type="submission" date="2018-05" db="EMBL/GenBank/DDBJ databases">
        <authorList>
            <person name="Lanie J.A."/>
            <person name="Ng W.-L."/>
            <person name="Kazmierczak K.M."/>
            <person name="Andrzejewski T.M."/>
            <person name="Davidsen T.M."/>
            <person name="Wayne K.J."/>
            <person name="Tettelin H."/>
            <person name="Glass J.I."/>
            <person name="Rusch D."/>
            <person name="Podicherti R."/>
            <person name="Tsui H.-C.T."/>
            <person name="Winkler M.E."/>
        </authorList>
    </citation>
    <scope>NUCLEOTIDE SEQUENCE [LARGE SCALE GENOMIC DNA]</scope>
    <source>
        <strain evidence="2 3">BUT-10</strain>
    </source>
</reference>
<evidence type="ECO:0000256" key="1">
    <source>
        <dbReference type="SAM" id="MobiDB-lite"/>
    </source>
</evidence>
<keyword evidence="3" id="KW-1185">Reference proteome</keyword>
<evidence type="ECO:0000313" key="2">
    <source>
        <dbReference type="EMBL" id="RAK66590.1"/>
    </source>
</evidence>
<feature type="region of interest" description="Disordered" evidence="1">
    <location>
        <begin position="163"/>
        <end position="183"/>
    </location>
</feature>
<evidence type="ECO:0000313" key="3">
    <source>
        <dbReference type="Proteomes" id="UP000249524"/>
    </source>
</evidence>
<dbReference type="EMBL" id="QFYS01000003">
    <property type="protein sequence ID" value="RAK66590.1"/>
    <property type="molecule type" value="Genomic_DNA"/>
</dbReference>
<proteinExistence type="predicted"/>
<dbReference type="OrthoDB" id="9782620at2"/>
<dbReference type="AlphaFoldDB" id="A0A328BH64"/>
<dbReference type="InterPro" id="IPR003738">
    <property type="entry name" value="SRAP"/>
</dbReference>
<dbReference type="SUPFAM" id="SSF143081">
    <property type="entry name" value="BB1717-like"/>
    <property type="match status" value="1"/>
</dbReference>
<dbReference type="Gene3D" id="3.90.1680.10">
    <property type="entry name" value="SOS response associated peptidase-like"/>
    <property type="match status" value="1"/>
</dbReference>
<accession>A0A328BH64</accession>
<dbReference type="GO" id="GO:0003697">
    <property type="term" value="F:single-stranded DNA binding"/>
    <property type="evidence" value="ECO:0007669"/>
    <property type="project" value="InterPro"/>
</dbReference>
<protein>
    <submittedName>
        <fullName evidence="2">SOS response-associated peptidase</fullName>
    </submittedName>
</protein>
<dbReference type="Pfam" id="PF02586">
    <property type="entry name" value="SRAP"/>
    <property type="match status" value="1"/>
</dbReference>
<dbReference type="GO" id="GO:0106300">
    <property type="term" value="P:protein-DNA covalent cross-linking repair"/>
    <property type="evidence" value="ECO:0007669"/>
    <property type="project" value="InterPro"/>
</dbReference>
<dbReference type="InterPro" id="IPR036590">
    <property type="entry name" value="SRAP-like"/>
</dbReference>
<sequence>MCNEFRFEDSLADLLGAFRALQIPLDWEGGAPNLEPRASIRPTDPAYLIAGRPGGGGRLLQLRWGFPGPRGPIINFRSEGRALSRGRCLVPASGFFEFTGAKSPKSKWEFTPDGADFLAIAGLIRDDRFTLLTCAPGPDVAPYHDRQIVILSRDHWGAWLDTDHPQPPIGPSPAGSLRVRQIR</sequence>
<comment type="caution">
    <text evidence="2">The sequence shown here is derived from an EMBL/GenBank/DDBJ whole genome shotgun (WGS) entry which is preliminary data.</text>
</comment>